<proteinExistence type="inferred from homology"/>
<keyword evidence="2" id="KW-0560">Oxidoreductase</keyword>
<dbReference type="SUPFAM" id="SSF51735">
    <property type="entry name" value="NAD(P)-binding Rossmann-fold domains"/>
    <property type="match status" value="1"/>
</dbReference>
<accession>A0AAW1K104</accession>
<organism evidence="4 5">
    <name type="scientific">Popillia japonica</name>
    <name type="common">Japanese beetle</name>
    <dbReference type="NCBI Taxonomy" id="7064"/>
    <lineage>
        <taxon>Eukaryota</taxon>
        <taxon>Metazoa</taxon>
        <taxon>Ecdysozoa</taxon>
        <taxon>Arthropoda</taxon>
        <taxon>Hexapoda</taxon>
        <taxon>Insecta</taxon>
        <taxon>Pterygota</taxon>
        <taxon>Neoptera</taxon>
        <taxon>Endopterygota</taxon>
        <taxon>Coleoptera</taxon>
        <taxon>Polyphaga</taxon>
        <taxon>Scarabaeiformia</taxon>
        <taxon>Scarabaeidae</taxon>
        <taxon>Rutelinae</taxon>
        <taxon>Popillia</taxon>
    </lineage>
</organism>
<dbReference type="AlphaFoldDB" id="A0AAW1K104"/>
<dbReference type="InterPro" id="IPR002347">
    <property type="entry name" value="SDR_fam"/>
</dbReference>
<dbReference type="EMBL" id="JASPKY010000279">
    <property type="protein sequence ID" value="KAK9711466.1"/>
    <property type="molecule type" value="Genomic_DNA"/>
</dbReference>
<comment type="similarity">
    <text evidence="1">Belongs to the short-chain dehydrogenases/reductases (SDR) family.</text>
</comment>
<evidence type="ECO:0000256" key="3">
    <source>
        <dbReference type="SAM" id="SignalP"/>
    </source>
</evidence>
<evidence type="ECO:0000256" key="2">
    <source>
        <dbReference type="ARBA" id="ARBA00023002"/>
    </source>
</evidence>
<keyword evidence="3" id="KW-0732">Signal</keyword>
<dbReference type="PANTHER" id="PTHR24320:SF264">
    <property type="entry name" value="DEHYDROGENASE_REDUCTASE SDR FAMILY MEMBER ON CHROMOSOME X"/>
    <property type="match status" value="1"/>
</dbReference>
<feature type="chain" id="PRO_5043855943" evidence="3">
    <location>
        <begin position="19"/>
        <end position="355"/>
    </location>
</feature>
<dbReference type="Gene3D" id="3.40.50.720">
    <property type="entry name" value="NAD(P)-binding Rossmann-like Domain"/>
    <property type="match status" value="1"/>
</dbReference>
<protein>
    <submittedName>
        <fullName evidence="4">Short chain dehydrogenase</fullName>
    </submittedName>
</protein>
<dbReference type="PRINTS" id="PR00081">
    <property type="entry name" value="GDHRDH"/>
</dbReference>
<evidence type="ECO:0000313" key="4">
    <source>
        <dbReference type="EMBL" id="KAK9711466.1"/>
    </source>
</evidence>
<sequence length="355" mass="40389">MIWYLLTVLLIIPLYLLSLFCLSPKDKKDLLEEIKWELKYLWLGFQAVIDDLFKIWKNKTDLPRRKGDVVVMTGGLRGIGLEVIRMLLECDMIVVVGCRDIEKGEHFANKMRMEGTTLGKLDFKTLDVSSMESVRNFAAAVKKDYPKIHVLINNAAVMYVPYAITSEGYETQFATNYLGHFLLTHLLLKQLDATGTEDAPARVVHISSVAHELGGINFDDINFEKEYYIAYKAYSQSKLAQLLFGLYLNEILKERKSNVRSYVVHPGIVNTELFNNTIVKKTSPFILGLWFKPPDKGAVPIVFCAISPQAKHLDGCYVSNCLKKETPVTKNSKDLQQKLFNFSTDLLKIEEFGKS</sequence>
<dbReference type="Pfam" id="PF00106">
    <property type="entry name" value="adh_short"/>
    <property type="match status" value="1"/>
</dbReference>
<keyword evidence="5" id="KW-1185">Reference proteome</keyword>
<evidence type="ECO:0000313" key="5">
    <source>
        <dbReference type="Proteomes" id="UP001458880"/>
    </source>
</evidence>
<dbReference type="GO" id="GO:0016491">
    <property type="term" value="F:oxidoreductase activity"/>
    <property type="evidence" value="ECO:0007669"/>
    <property type="project" value="UniProtKB-KW"/>
</dbReference>
<evidence type="ECO:0000256" key="1">
    <source>
        <dbReference type="ARBA" id="ARBA00006484"/>
    </source>
</evidence>
<feature type="signal peptide" evidence="3">
    <location>
        <begin position="1"/>
        <end position="18"/>
    </location>
</feature>
<dbReference type="InterPro" id="IPR036291">
    <property type="entry name" value="NAD(P)-bd_dom_sf"/>
</dbReference>
<dbReference type="PANTHER" id="PTHR24320">
    <property type="entry name" value="RETINOL DEHYDROGENASE"/>
    <property type="match status" value="1"/>
</dbReference>
<comment type="caution">
    <text evidence="4">The sequence shown here is derived from an EMBL/GenBank/DDBJ whole genome shotgun (WGS) entry which is preliminary data.</text>
</comment>
<gene>
    <name evidence="4" type="ORF">QE152_g25427</name>
</gene>
<name>A0AAW1K104_POPJA</name>
<dbReference type="Proteomes" id="UP001458880">
    <property type="component" value="Unassembled WGS sequence"/>
</dbReference>
<reference evidence="4 5" key="1">
    <citation type="journal article" date="2024" name="BMC Genomics">
        <title>De novo assembly and annotation of Popillia japonica's genome with initial clues to its potential as an invasive pest.</title>
        <authorList>
            <person name="Cucini C."/>
            <person name="Boschi S."/>
            <person name="Funari R."/>
            <person name="Cardaioli E."/>
            <person name="Iannotti N."/>
            <person name="Marturano G."/>
            <person name="Paoli F."/>
            <person name="Bruttini M."/>
            <person name="Carapelli A."/>
            <person name="Frati F."/>
            <person name="Nardi F."/>
        </authorList>
    </citation>
    <scope>NUCLEOTIDE SEQUENCE [LARGE SCALE GENOMIC DNA]</scope>
    <source>
        <strain evidence="4">DMR45628</strain>
    </source>
</reference>